<sequence>MSPAVEAAKEYAAGFAAGVATVITGHPFDTVKALRRSGKARRDSSASLHFQAVRFKEEPLGRSPEPRRRVLRASAWVKPSD</sequence>
<evidence type="ECO:0000313" key="4">
    <source>
        <dbReference type="EMBL" id="THU75045.1"/>
    </source>
</evidence>
<gene>
    <name evidence="4" type="ORF">C4D60_Mb04t39770</name>
</gene>
<reference evidence="4 5" key="1">
    <citation type="journal article" date="2019" name="Nat. Plants">
        <title>Genome sequencing of Musa balbisiana reveals subgenome evolution and function divergence in polyploid bananas.</title>
        <authorList>
            <person name="Yao X."/>
        </authorList>
    </citation>
    <scope>NUCLEOTIDE SEQUENCE [LARGE SCALE GENOMIC DNA]</scope>
    <source>
        <strain evidence="5">cv. DH-PKW</strain>
        <tissue evidence="4">Leaves</tissue>
    </source>
</reference>
<dbReference type="AlphaFoldDB" id="A0A4V4HAD1"/>
<name>A0A4V4HAD1_MUSBA</name>
<keyword evidence="5" id="KW-1185">Reference proteome</keyword>
<dbReference type="EMBL" id="PYDT01000001">
    <property type="protein sequence ID" value="THU75045.1"/>
    <property type="molecule type" value="Genomic_DNA"/>
</dbReference>
<accession>A0A4V4HAD1</accession>
<proteinExistence type="predicted"/>
<comment type="subcellular location">
    <subcellularLocation>
        <location evidence="1">Membrane</location>
    </subcellularLocation>
</comment>
<keyword evidence="3" id="KW-0472">Membrane</keyword>
<dbReference type="Proteomes" id="UP000317650">
    <property type="component" value="Chromosome 4"/>
</dbReference>
<dbReference type="GO" id="GO:0016020">
    <property type="term" value="C:membrane"/>
    <property type="evidence" value="ECO:0007669"/>
    <property type="project" value="UniProtKB-SubCell"/>
</dbReference>
<evidence type="ECO:0000256" key="3">
    <source>
        <dbReference type="ARBA" id="ARBA00023136"/>
    </source>
</evidence>
<evidence type="ECO:0000256" key="2">
    <source>
        <dbReference type="ARBA" id="ARBA00022692"/>
    </source>
</evidence>
<evidence type="ECO:0000256" key="1">
    <source>
        <dbReference type="ARBA" id="ARBA00004370"/>
    </source>
</evidence>
<keyword evidence="2" id="KW-0812">Transmembrane</keyword>
<evidence type="ECO:0000313" key="5">
    <source>
        <dbReference type="Proteomes" id="UP000317650"/>
    </source>
</evidence>
<comment type="caution">
    <text evidence="4">The sequence shown here is derived from an EMBL/GenBank/DDBJ whole genome shotgun (WGS) entry which is preliminary data.</text>
</comment>
<organism evidence="4 5">
    <name type="scientific">Musa balbisiana</name>
    <name type="common">Banana</name>
    <dbReference type="NCBI Taxonomy" id="52838"/>
    <lineage>
        <taxon>Eukaryota</taxon>
        <taxon>Viridiplantae</taxon>
        <taxon>Streptophyta</taxon>
        <taxon>Embryophyta</taxon>
        <taxon>Tracheophyta</taxon>
        <taxon>Spermatophyta</taxon>
        <taxon>Magnoliopsida</taxon>
        <taxon>Liliopsida</taxon>
        <taxon>Zingiberales</taxon>
        <taxon>Musaceae</taxon>
        <taxon>Musa</taxon>
    </lineage>
</organism>
<protein>
    <submittedName>
        <fullName evidence="4">Uncharacterized protein</fullName>
    </submittedName>
</protein>
<dbReference type="InterPro" id="IPR023395">
    <property type="entry name" value="MCP_dom_sf"/>
</dbReference>
<dbReference type="SUPFAM" id="SSF103506">
    <property type="entry name" value="Mitochondrial carrier"/>
    <property type="match status" value="1"/>
</dbReference>